<keyword evidence="2" id="KW-1133">Transmembrane helix</keyword>
<evidence type="ECO:0000256" key="2">
    <source>
        <dbReference type="SAM" id="Phobius"/>
    </source>
</evidence>
<keyword evidence="4" id="KW-1185">Reference proteome</keyword>
<reference evidence="3 4" key="1">
    <citation type="journal article" date="2012" name="BMC Genomics">
        <title>Comparative genomics of bacteria in the genus Providencia isolated from wild Drosophila melanogaster.</title>
        <authorList>
            <person name="Galac M.R."/>
            <person name="Lazzaro B.P."/>
        </authorList>
    </citation>
    <scope>NUCLEOTIDE SEQUENCE [LARGE SCALE GENOMIC DNA]</scope>
    <source>
        <strain evidence="3 4">DSM 19968</strain>
    </source>
</reference>
<evidence type="ECO:0000313" key="4">
    <source>
        <dbReference type="Proteomes" id="UP000009336"/>
    </source>
</evidence>
<proteinExistence type="predicted"/>
<dbReference type="AlphaFoldDB" id="K8WDL1"/>
<dbReference type="Proteomes" id="UP000009336">
    <property type="component" value="Unassembled WGS sequence"/>
</dbReference>
<evidence type="ECO:0000256" key="1">
    <source>
        <dbReference type="SAM" id="MobiDB-lite"/>
    </source>
</evidence>
<keyword evidence="2" id="KW-0472">Membrane</keyword>
<dbReference type="STRING" id="1141662.OOA_17585"/>
<comment type="caution">
    <text evidence="3">The sequence shown here is derived from an EMBL/GenBank/DDBJ whole genome shotgun (WGS) entry which is preliminary data.</text>
</comment>
<organism evidence="3 4">
    <name type="scientific">Providencia burhodogranariea DSM 19968</name>
    <dbReference type="NCBI Taxonomy" id="1141662"/>
    <lineage>
        <taxon>Bacteria</taxon>
        <taxon>Pseudomonadati</taxon>
        <taxon>Pseudomonadota</taxon>
        <taxon>Gammaproteobacteria</taxon>
        <taxon>Enterobacterales</taxon>
        <taxon>Morganellaceae</taxon>
        <taxon>Providencia</taxon>
    </lineage>
</organism>
<keyword evidence="2" id="KW-0812">Transmembrane</keyword>
<gene>
    <name evidence="3" type="ORF">OOA_17585</name>
</gene>
<evidence type="ECO:0000313" key="3">
    <source>
        <dbReference type="EMBL" id="EKT54305.1"/>
    </source>
</evidence>
<name>K8WDL1_9GAMM</name>
<protein>
    <submittedName>
        <fullName evidence="3">Uncharacterized protein</fullName>
    </submittedName>
</protein>
<dbReference type="HOGENOM" id="CLU_2555524_0_0_6"/>
<sequence length="82" mass="9736">MSCGKKVARDYSDSAQQKPAKTEDEDQLILFLVFILGVAWLLHLHNAYKQFELFWVYTLTIYNNKVYAEKLIVWPEYIRHAL</sequence>
<feature type="transmembrane region" description="Helical" evidence="2">
    <location>
        <begin position="28"/>
        <end position="48"/>
    </location>
</feature>
<dbReference type="EMBL" id="AKKL01000048">
    <property type="protein sequence ID" value="EKT54305.1"/>
    <property type="molecule type" value="Genomic_DNA"/>
</dbReference>
<accession>K8WDL1</accession>
<feature type="region of interest" description="Disordered" evidence="1">
    <location>
        <begin position="1"/>
        <end position="23"/>
    </location>
</feature>